<evidence type="ECO:0000313" key="4">
    <source>
        <dbReference type="Proteomes" id="UP000008810"/>
    </source>
</evidence>
<dbReference type="AlphaFoldDB" id="A0A0Q3N506"/>
<gene>
    <name evidence="3" type="primary">LOC100842036</name>
    <name evidence="2" type="ORF">BRADI_2g62330v3</name>
</gene>
<reference evidence="2" key="2">
    <citation type="submission" date="2017-06" db="EMBL/GenBank/DDBJ databases">
        <title>WGS assembly of Brachypodium distachyon.</title>
        <authorList>
            <consortium name="The International Brachypodium Initiative"/>
            <person name="Lucas S."/>
            <person name="Harmon-Smith M."/>
            <person name="Lail K."/>
            <person name="Tice H."/>
            <person name="Grimwood J."/>
            <person name="Bruce D."/>
            <person name="Barry K."/>
            <person name="Shu S."/>
            <person name="Lindquist E."/>
            <person name="Wang M."/>
            <person name="Pitluck S."/>
            <person name="Vogel J.P."/>
            <person name="Garvin D.F."/>
            <person name="Mockler T.C."/>
            <person name="Schmutz J."/>
            <person name="Rokhsar D."/>
            <person name="Bevan M.W."/>
        </authorList>
    </citation>
    <scope>NUCLEOTIDE SEQUENCE</scope>
    <source>
        <strain evidence="2">Bd21</strain>
    </source>
</reference>
<feature type="region of interest" description="Disordered" evidence="1">
    <location>
        <begin position="1"/>
        <end position="29"/>
    </location>
</feature>
<dbReference type="STRING" id="15368.A0A0Q3N506"/>
<feature type="region of interest" description="Disordered" evidence="1">
    <location>
        <begin position="273"/>
        <end position="293"/>
    </location>
</feature>
<evidence type="ECO:0000313" key="3">
    <source>
        <dbReference type="EnsemblPlants" id="KQK11782"/>
    </source>
</evidence>
<feature type="region of interest" description="Disordered" evidence="1">
    <location>
        <begin position="45"/>
        <end position="104"/>
    </location>
</feature>
<dbReference type="KEGG" id="bdi:100842036"/>
<dbReference type="ExpressionAtlas" id="A0A0Q3N506">
    <property type="expression patterns" value="baseline"/>
</dbReference>
<dbReference type="Gramene" id="KQK11782">
    <property type="protein sequence ID" value="KQK11782"/>
    <property type="gene ID" value="BRADI_2g62330v3"/>
</dbReference>
<dbReference type="GeneID" id="100842036"/>
<protein>
    <submittedName>
        <fullName evidence="2 3">Uncharacterized protein</fullName>
    </submittedName>
</protein>
<accession>A0A0Q3N506</accession>
<organism evidence="2">
    <name type="scientific">Brachypodium distachyon</name>
    <name type="common">Purple false brome</name>
    <name type="synonym">Trachynia distachya</name>
    <dbReference type="NCBI Taxonomy" id="15368"/>
    <lineage>
        <taxon>Eukaryota</taxon>
        <taxon>Viridiplantae</taxon>
        <taxon>Streptophyta</taxon>
        <taxon>Embryophyta</taxon>
        <taxon>Tracheophyta</taxon>
        <taxon>Spermatophyta</taxon>
        <taxon>Magnoliopsida</taxon>
        <taxon>Liliopsida</taxon>
        <taxon>Poales</taxon>
        <taxon>Poaceae</taxon>
        <taxon>BOP clade</taxon>
        <taxon>Pooideae</taxon>
        <taxon>Stipodae</taxon>
        <taxon>Brachypodieae</taxon>
        <taxon>Brachypodium</taxon>
    </lineage>
</organism>
<reference evidence="2 3" key="1">
    <citation type="journal article" date="2010" name="Nature">
        <title>Genome sequencing and analysis of the model grass Brachypodium distachyon.</title>
        <authorList>
            <consortium name="International Brachypodium Initiative"/>
        </authorList>
    </citation>
    <scope>NUCLEOTIDE SEQUENCE [LARGE SCALE GENOMIC DNA]</scope>
    <source>
        <strain evidence="2">Bd21</strain>
        <strain evidence="3">cv. Bd21</strain>
    </source>
</reference>
<reference evidence="3" key="3">
    <citation type="submission" date="2018-08" db="UniProtKB">
        <authorList>
            <consortium name="EnsemblPlants"/>
        </authorList>
    </citation>
    <scope>IDENTIFICATION</scope>
    <source>
        <strain evidence="3">cv. Bd21</strain>
    </source>
</reference>
<evidence type="ECO:0000313" key="2">
    <source>
        <dbReference type="EMBL" id="KQK11782.1"/>
    </source>
</evidence>
<dbReference type="EnsemblPlants" id="KQK11782">
    <property type="protein sequence ID" value="KQK11782"/>
    <property type="gene ID" value="BRADI_2g62330v3"/>
</dbReference>
<evidence type="ECO:0000256" key="1">
    <source>
        <dbReference type="SAM" id="MobiDB-lite"/>
    </source>
</evidence>
<feature type="compositionally biased region" description="Basic and acidic residues" evidence="1">
    <location>
        <begin position="74"/>
        <end position="83"/>
    </location>
</feature>
<feature type="compositionally biased region" description="Basic and acidic residues" evidence="1">
    <location>
        <begin position="273"/>
        <end position="284"/>
    </location>
</feature>
<dbReference type="PANTHER" id="PTHR34958">
    <property type="entry name" value="CONDITIONAL LOSS-OF-GROWTH 1"/>
    <property type="match status" value="1"/>
</dbReference>
<name>A0A0Q3N506_BRADI</name>
<proteinExistence type="predicted"/>
<dbReference type="Proteomes" id="UP000008810">
    <property type="component" value="Chromosome 2"/>
</dbReference>
<keyword evidence="4" id="KW-1185">Reference proteome</keyword>
<dbReference type="RefSeq" id="XP_010232876.1">
    <property type="nucleotide sequence ID" value="XM_010234574.3"/>
</dbReference>
<feature type="compositionally biased region" description="Polar residues" evidence="1">
    <location>
        <begin position="59"/>
        <end position="70"/>
    </location>
</feature>
<feature type="compositionally biased region" description="Low complexity" evidence="1">
    <location>
        <begin position="9"/>
        <end position="29"/>
    </location>
</feature>
<dbReference type="OrthoDB" id="1905883at2759"/>
<dbReference type="EMBL" id="CM000881">
    <property type="protein sequence ID" value="KQK11782.1"/>
    <property type="molecule type" value="Genomic_DNA"/>
</dbReference>
<sequence length="1249" mass="137647">MRRRDAPSKRAAATAAAAAAGSSSSSRHYYDAGVAGSSSAAALAAAAASVVPPQRPPRSMSTAPSFSGVTSARKPPEPLRRAVADCLSPPAPHTHGPPAAAASAATEASRTLRDYIANLSTIDMAYNVLIDHAVAERDRSPAVVPRCVALLKRYLIRYIPRVQTLRQIDLFCANTIVKYDPVASHRTSSFGQTLVSSAALPNSSHAAPPISNFASASLVKSLNYVRLLVARHIPKLSFPQSVISNPTKQSLPSLSSFLNKSLVSQLTPEVITNREHLESKESHTPSDLISSASEKVDGGEHGYDIKYISFDILNWRWHVHGERQASNSAKESNEFAGLQDFHTQGFLEVGAAALLVGDMEAKINDQQWKYSVIQEFPDIDLLQPSTSTASTYASSQGHLKAITASKRMKSGPSQVWMNIPANTYQPRARPLFQYRHYSEQQPLRLNPAEISEVIAEVCSEITSNANQFNAPSRLTTQSRQPSADVAFSVLIKLVIDMYMMDPEAAAPLTLYMLEGMLSSQKSPARTKAFDLILNLGIHAHLLEPMIVYNAPPVEKGETANNSYLNEYGPSMDEQKAAEPEEEQRISPAIDQFSPAIDQFESWLLKILFEVLLLLVQMEERQEIVWASALSCLFYFVCDGGKIIRSRLGGLDIRVVKTLLEISVEHSWAKVVHSKLICMLTNMLYQVTDETQSSALDTQFAPERIDLLGGVDYICLEYSRANSAEEKRDLFFVLFDYVLHQINETCLAGSLSTYTYDDAQPLASLLASADAPEAFYISVKHGVEGVGDMLTKAISAALSQSAEYEQLNVLLEKVIGKIDATVSTFSRIDNEFTYMIQVTKSFKCFSSIKEGSEDGDLAHRARLCWATLHSLLHSQISSYRHHGYIWLVELLLSEISEETDGSIWSKVQKLQVEIKVAGSQDVSCSEVSLPVCLLCGLLKSKHNFIRWGFLYVLEKFLMRCKLLLDDSDMQDQSVAYHSKNRLDKAFVVIDIMSSALLLVVQNNETDHINILKMCDMLFSQLCLRLPSTNVIQLGGLQSLGQLFGCTTKNIESPLETLASHQNTGTKNLCRNETLQDISMNNQSTLLCETSMAALLLRGLAIAPMQLVTCVPTSLFFWPLMQLEGAASDDIALGIAVGSTGRGNIPGATSDIRAALLLLLIGKCTADQEALKEVEGNEFFRGLLDDTDSRVAYYSAAFLLKRMMTEEPEIYQRMLQSLISKAQQCNNEKLLENPYLQMRGILQLSNDLGVQ</sequence>
<feature type="compositionally biased region" description="Low complexity" evidence="1">
    <location>
        <begin position="93"/>
        <end position="104"/>
    </location>
</feature>
<dbReference type="PANTHER" id="PTHR34958:SF1">
    <property type="entry name" value="ARMADILLO-LIKE HELICAL DOMAIN-CONTAINING PROTEIN"/>
    <property type="match status" value="1"/>
</dbReference>